<keyword evidence="1" id="KW-0732">Signal</keyword>
<keyword evidence="3" id="KW-1185">Reference proteome</keyword>
<feature type="chain" id="PRO_5026304049" description="Secreted protein" evidence="1">
    <location>
        <begin position="22"/>
        <end position="188"/>
    </location>
</feature>
<comment type="caution">
    <text evidence="2">The sequence shown here is derived from an EMBL/GenBank/DDBJ whole genome shotgun (WGS) entry which is preliminary data.</text>
</comment>
<name>A0A6G0T7H7_APHGL</name>
<gene>
    <name evidence="2" type="ORF">AGLY_013634</name>
</gene>
<dbReference type="AlphaFoldDB" id="A0A6G0T7H7"/>
<reference evidence="2 3" key="1">
    <citation type="submission" date="2019-08" db="EMBL/GenBank/DDBJ databases">
        <title>The genome of the soybean aphid Biotype 1, its phylome, world population structure and adaptation to the North American continent.</title>
        <authorList>
            <person name="Giordano R."/>
            <person name="Donthu R.K."/>
            <person name="Hernandez A.G."/>
            <person name="Wright C.L."/>
            <person name="Zimin A.V."/>
        </authorList>
    </citation>
    <scope>NUCLEOTIDE SEQUENCE [LARGE SCALE GENOMIC DNA]</scope>
    <source>
        <tissue evidence="2">Whole aphids</tissue>
    </source>
</reference>
<feature type="signal peptide" evidence="1">
    <location>
        <begin position="1"/>
        <end position="21"/>
    </location>
</feature>
<evidence type="ECO:0008006" key="4">
    <source>
        <dbReference type="Google" id="ProtNLM"/>
    </source>
</evidence>
<evidence type="ECO:0000313" key="2">
    <source>
        <dbReference type="EMBL" id="KAE9526986.1"/>
    </source>
</evidence>
<protein>
    <recommendedName>
        <fullName evidence="4">Secreted protein</fullName>
    </recommendedName>
</protein>
<proteinExistence type="predicted"/>
<evidence type="ECO:0000313" key="3">
    <source>
        <dbReference type="Proteomes" id="UP000475862"/>
    </source>
</evidence>
<organism evidence="2 3">
    <name type="scientific">Aphis glycines</name>
    <name type="common">Soybean aphid</name>
    <dbReference type="NCBI Taxonomy" id="307491"/>
    <lineage>
        <taxon>Eukaryota</taxon>
        <taxon>Metazoa</taxon>
        <taxon>Ecdysozoa</taxon>
        <taxon>Arthropoda</taxon>
        <taxon>Hexapoda</taxon>
        <taxon>Insecta</taxon>
        <taxon>Pterygota</taxon>
        <taxon>Neoptera</taxon>
        <taxon>Paraneoptera</taxon>
        <taxon>Hemiptera</taxon>
        <taxon>Sternorrhyncha</taxon>
        <taxon>Aphidomorpha</taxon>
        <taxon>Aphidoidea</taxon>
        <taxon>Aphididae</taxon>
        <taxon>Aphidini</taxon>
        <taxon>Aphis</taxon>
        <taxon>Aphis</taxon>
    </lineage>
</organism>
<dbReference type="EMBL" id="VYZN01000054">
    <property type="protein sequence ID" value="KAE9526986.1"/>
    <property type="molecule type" value="Genomic_DNA"/>
</dbReference>
<evidence type="ECO:0000256" key="1">
    <source>
        <dbReference type="SAM" id="SignalP"/>
    </source>
</evidence>
<accession>A0A6G0T7H7</accession>
<dbReference type="Proteomes" id="UP000475862">
    <property type="component" value="Unassembled WGS sequence"/>
</dbReference>
<sequence length="188" mass="21162">MIFQIVLKLSALLVYIGEVDEKPGAHIPLQFLGTVTVVVGRVVAQQQVAVLEQPTSPDLLRIPGDDQLVLQMVHGIPEVTVHGLTDHGRVEAFADRHATGTLVKQEQRVEHDLERVDAELERPLHPVDELELDVPLARQRAQRYKRPPITILVYFDHFANVCLFDAARRHSLAADTFRQQINKCPKHG</sequence>